<dbReference type="Gene3D" id="2.60.40.1740">
    <property type="entry name" value="hypothetical protein (bacova_03559)"/>
    <property type="match status" value="1"/>
</dbReference>
<dbReference type="Gene3D" id="2.40.128.420">
    <property type="match status" value="1"/>
</dbReference>
<dbReference type="PROSITE" id="PS51257">
    <property type="entry name" value="PROKAR_LIPOPROTEIN"/>
    <property type="match status" value="1"/>
</dbReference>
<reference evidence="3 4" key="1">
    <citation type="submission" date="2024-03" db="EMBL/GenBank/DDBJ databases">
        <title>Human intestinal bacterial collection.</title>
        <authorList>
            <person name="Pauvert C."/>
            <person name="Hitch T.C.A."/>
            <person name="Clavel T."/>
        </authorList>
    </citation>
    <scope>NUCLEOTIDE SEQUENCE [LARGE SCALE GENOMIC DNA]</scope>
    <source>
        <strain evidence="3 4">CLA-KB-H122</strain>
    </source>
</reference>
<accession>A0ABV1GXN9</accession>
<feature type="domain" description="DUF5627" evidence="2">
    <location>
        <begin position="196"/>
        <end position="328"/>
    </location>
</feature>
<name>A0ABV1GXN9_9BACT</name>
<comment type="caution">
    <text evidence="3">The sequence shown here is derived from an EMBL/GenBank/DDBJ whole genome shotgun (WGS) entry which is preliminary data.</text>
</comment>
<dbReference type="EMBL" id="JBBMFL010000007">
    <property type="protein sequence ID" value="MEQ2544848.1"/>
    <property type="molecule type" value="Genomic_DNA"/>
</dbReference>
<dbReference type="Pfam" id="PF18620">
    <property type="entry name" value="DUF5627"/>
    <property type="match status" value="1"/>
</dbReference>
<dbReference type="InterPro" id="IPR013728">
    <property type="entry name" value="BT_3987-like_N"/>
</dbReference>
<dbReference type="InterPro" id="IPR040580">
    <property type="entry name" value="DUF5627"/>
</dbReference>
<evidence type="ECO:0000259" key="1">
    <source>
        <dbReference type="Pfam" id="PF08522"/>
    </source>
</evidence>
<gene>
    <name evidence="3" type="ORF">WMO46_07805</name>
</gene>
<dbReference type="Proteomes" id="UP001460202">
    <property type="component" value="Unassembled WGS sequence"/>
</dbReference>
<feature type="domain" description="BT-3987-like N-terminal" evidence="1">
    <location>
        <begin position="30"/>
        <end position="156"/>
    </location>
</feature>
<organism evidence="3 4">
    <name type="scientific">Alistipes intestinihominis</name>
    <dbReference type="NCBI Taxonomy" id="3133172"/>
    <lineage>
        <taxon>Bacteria</taxon>
        <taxon>Pseudomonadati</taxon>
        <taxon>Bacteroidota</taxon>
        <taxon>Bacteroidia</taxon>
        <taxon>Bacteroidales</taxon>
        <taxon>Rikenellaceae</taxon>
        <taxon>Alistipes</taxon>
    </lineage>
</organism>
<evidence type="ECO:0000313" key="3">
    <source>
        <dbReference type="EMBL" id="MEQ2544848.1"/>
    </source>
</evidence>
<protein>
    <submittedName>
        <fullName evidence="3">DUF5627 domain-containing protein</fullName>
    </submittedName>
</protein>
<evidence type="ECO:0000259" key="2">
    <source>
        <dbReference type="Pfam" id="PF18620"/>
    </source>
</evidence>
<dbReference type="Pfam" id="PF08522">
    <property type="entry name" value="BT_3987-like_N"/>
    <property type="match status" value="1"/>
</dbReference>
<dbReference type="RefSeq" id="WP_349094140.1">
    <property type="nucleotide sequence ID" value="NZ_JBBMFL010000007.1"/>
</dbReference>
<keyword evidence="4" id="KW-1185">Reference proteome</keyword>
<sequence length="340" mass="38513">MKKIFAFLSAAVLLSACHNKPFDYEDFDYQTVCFPFQYPVRTLSLGNDVLDNSLDRAHKFNIGVVLGGVYIHNDISRRVYYEVDESLVSDNLYNQNDERIRVLPSRYYKLSTDGSVEIPQGKLNGLITVQLADEFFDDPHAHKGVYVIPMRITEADRVDSILSGRAAVANPDLHEAAHWEITPKNYTLFGVKYVNPYHGKWLRRGALIVKNPAGEEIDRIVYRTADLELNETVSLTTVSMSDVVGGWQIKGEKFALRLSVTDGEITVSSQENAAIDVAGTGRYVENDAEWGGTVEKPRKRDVLYLKYAYDRADGNRCEVCDTLVFRDRAIVFEDNRPKIK</sequence>
<proteinExistence type="predicted"/>
<evidence type="ECO:0000313" key="4">
    <source>
        <dbReference type="Proteomes" id="UP001460202"/>
    </source>
</evidence>